<dbReference type="Proteomes" id="UP000280417">
    <property type="component" value="Unassembled WGS sequence"/>
</dbReference>
<dbReference type="Pfam" id="PF11306">
    <property type="entry name" value="DUF3108"/>
    <property type="match status" value="1"/>
</dbReference>
<reference evidence="1 2" key="1">
    <citation type="submission" date="2018-06" db="EMBL/GenBank/DDBJ databases">
        <title>Extensive metabolic versatility and redundancy in microbially diverse, dynamic hydrothermal sediments.</title>
        <authorList>
            <person name="Dombrowski N."/>
            <person name="Teske A."/>
            <person name="Baker B.J."/>
        </authorList>
    </citation>
    <scope>NUCLEOTIDE SEQUENCE [LARGE SCALE GENOMIC DNA]</scope>
    <source>
        <strain evidence="1">B3_G15</strain>
    </source>
</reference>
<name>A0A662DMJ2_UNCAE</name>
<sequence length="267" mass="30880">MSTAAAKKEKRDRQLFFDREEKFAILSTMIRKTAGIFIGVFFLLNSLSFAHPFRPGEKLSYTIKLIGIPAGSQVLQVKEIVEDETGPLYLLTSKVKSSGVVSFFFHLEDEIESYVDAKTLFPRFVRIKIQEDSRRENVEVEIKKEDKIKAFIWDKKRERKWEKKLSSPPLDILSLIYWIRAQDLKIGKKYEVLLLDIPGSFKKIQFEISGLDKAYTYLGVFSALVCEQKGVENGIKVWFSQDKRHLPLYIQIATPFGYLKAILREIG</sequence>
<organism evidence="1 2">
    <name type="scientific">Aerophobetes bacterium</name>
    <dbReference type="NCBI Taxonomy" id="2030807"/>
    <lineage>
        <taxon>Bacteria</taxon>
        <taxon>Candidatus Aerophobota</taxon>
    </lineage>
</organism>
<proteinExistence type="predicted"/>
<dbReference type="AlphaFoldDB" id="A0A662DMJ2"/>
<evidence type="ECO:0000313" key="2">
    <source>
        <dbReference type="Proteomes" id="UP000280417"/>
    </source>
</evidence>
<comment type="caution">
    <text evidence="1">The sequence shown here is derived from an EMBL/GenBank/DDBJ whole genome shotgun (WGS) entry which is preliminary data.</text>
</comment>
<dbReference type="InterPro" id="IPR021457">
    <property type="entry name" value="DUF3108"/>
</dbReference>
<gene>
    <name evidence="1" type="ORF">DRJ04_00050</name>
</gene>
<accession>A0A662DMJ2</accession>
<evidence type="ECO:0008006" key="3">
    <source>
        <dbReference type="Google" id="ProtNLM"/>
    </source>
</evidence>
<dbReference type="EMBL" id="QMQA01000001">
    <property type="protein sequence ID" value="RLE15521.1"/>
    <property type="molecule type" value="Genomic_DNA"/>
</dbReference>
<evidence type="ECO:0000313" key="1">
    <source>
        <dbReference type="EMBL" id="RLE15521.1"/>
    </source>
</evidence>
<protein>
    <recommendedName>
        <fullName evidence="3">DUF3108 domain-containing protein</fullName>
    </recommendedName>
</protein>